<proteinExistence type="inferred from homology"/>
<keyword evidence="6" id="KW-1185">Reference proteome</keyword>
<evidence type="ECO:0000256" key="1">
    <source>
        <dbReference type="ARBA" id="ARBA00010088"/>
    </source>
</evidence>
<evidence type="ECO:0000259" key="4">
    <source>
        <dbReference type="Pfam" id="PF08386"/>
    </source>
</evidence>
<dbReference type="Proteomes" id="UP001215712">
    <property type="component" value="Unassembled WGS sequence"/>
</dbReference>
<dbReference type="Gene3D" id="3.40.50.1820">
    <property type="entry name" value="alpha/beta hydrolase"/>
    <property type="match status" value="1"/>
</dbReference>
<dbReference type="GO" id="GO:0016787">
    <property type="term" value="F:hydrolase activity"/>
    <property type="evidence" value="ECO:0007669"/>
    <property type="project" value="UniProtKB-KW"/>
</dbReference>
<reference evidence="5" key="2">
    <citation type="submission" date="2023-01" db="EMBL/GenBank/DDBJ databases">
        <authorList>
            <person name="Petersen C."/>
        </authorList>
    </citation>
    <scope>NUCLEOTIDE SEQUENCE</scope>
    <source>
        <strain evidence="5">IBT 17514</strain>
    </source>
</reference>
<dbReference type="EMBL" id="JAQJAN010000020">
    <property type="protein sequence ID" value="KAJ5703889.1"/>
    <property type="molecule type" value="Genomic_DNA"/>
</dbReference>
<protein>
    <submittedName>
        <fullName evidence="5">Alpha/Beta hydrolase protein</fullName>
    </submittedName>
</protein>
<evidence type="ECO:0000256" key="2">
    <source>
        <dbReference type="ARBA" id="ARBA00022801"/>
    </source>
</evidence>
<evidence type="ECO:0000313" key="5">
    <source>
        <dbReference type="EMBL" id="KAJ5703889.1"/>
    </source>
</evidence>
<feature type="domain" description="AB hydrolase-1" evidence="3">
    <location>
        <begin position="152"/>
        <end position="281"/>
    </location>
</feature>
<reference evidence="5" key="1">
    <citation type="journal article" date="2023" name="IMA Fungus">
        <title>Comparative genomic study of the Penicillium genus elucidates a diverse pangenome and 15 lateral gene transfer events.</title>
        <authorList>
            <person name="Petersen C."/>
            <person name="Sorensen T."/>
            <person name="Nielsen M.R."/>
            <person name="Sondergaard T.E."/>
            <person name="Sorensen J.L."/>
            <person name="Fitzpatrick D.A."/>
            <person name="Frisvad J.C."/>
            <person name="Nielsen K.L."/>
        </authorList>
    </citation>
    <scope>NUCLEOTIDE SEQUENCE</scope>
    <source>
        <strain evidence="5">IBT 17514</strain>
    </source>
</reference>
<keyword evidence="2 5" id="KW-0378">Hydrolase</keyword>
<comment type="similarity">
    <text evidence="1">Belongs to the peptidase S33 family.</text>
</comment>
<dbReference type="InterPro" id="IPR051601">
    <property type="entry name" value="Serine_prot/Carboxylest_S33"/>
</dbReference>
<dbReference type="InterPro" id="IPR029058">
    <property type="entry name" value="AB_hydrolase_fold"/>
</dbReference>
<evidence type="ECO:0000259" key="3">
    <source>
        <dbReference type="Pfam" id="PF00561"/>
    </source>
</evidence>
<dbReference type="GO" id="GO:0017000">
    <property type="term" value="P:antibiotic biosynthetic process"/>
    <property type="evidence" value="ECO:0007669"/>
    <property type="project" value="UniProtKB-ARBA"/>
</dbReference>
<dbReference type="InterPro" id="IPR013595">
    <property type="entry name" value="Pept_S33_TAP-like_C"/>
</dbReference>
<dbReference type="Pfam" id="PF00561">
    <property type="entry name" value="Abhydrolase_1"/>
    <property type="match status" value="1"/>
</dbReference>
<dbReference type="AlphaFoldDB" id="A0AAD6HBF9"/>
<sequence>MKPPWTHSSTVKITRAALAHKRTPEINSPYGRFPENGDLFHFIPRTNSTFPPTLEDDDPQKTWATLFDPNPDHWDWGKAISNHTINEDSYTCQGIYFCGYLDVPLDYLNTSEMRIVRLAITKFQVRGLTRLDSSKTGYASSESKVGRKTERTIIIQPGGPGVSGTYVARSDAEDFTNRFSDGQLDVLGWDPRGYREESSPMKQLEISDSMNNAIFYACWKRFGDFCRFVGTASVVRDLEEIRKALGEDGVTGYFVSYGTAIAQTYENMFPANVGRMILDGNLYVKDFRVLGGAGWSLLENGTDIWRDGFLGECINAGPEWCALTKPTNGQSPMTLEQLETRLENVIKSLIDRPLPAYTDKSGPSIITYFQLLDKLRQLMYDPKSGRMLLRCSISLRWETLPSQPQSTNLIICADIVDATPPNDWLSWWNQLWISMISKSWLSGNMALYWVLPCQHYKEYWSTSSEVYVGDLNHTFKTPLLLMSTTCDPATPLRNGRRLLHDMGHNARLIVHHGYGHITAND</sequence>
<dbReference type="GO" id="GO:0072330">
    <property type="term" value="P:monocarboxylic acid biosynthetic process"/>
    <property type="evidence" value="ECO:0007669"/>
    <property type="project" value="UniProtKB-ARBA"/>
</dbReference>
<dbReference type="Pfam" id="PF08386">
    <property type="entry name" value="Abhydrolase_4"/>
    <property type="match status" value="1"/>
</dbReference>
<accession>A0AAD6HBF9</accession>
<gene>
    <name evidence="5" type="ORF">N7493_011027</name>
</gene>
<organism evidence="5 6">
    <name type="scientific">Penicillium malachiteum</name>
    <dbReference type="NCBI Taxonomy" id="1324776"/>
    <lineage>
        <taxon>Eukaryota</taxon>
        <taxon>Fungi</taxon>
        <taxon>Dikarya</taxon>
        <taxon>Ascomycota</taxon>
        <taxon>Pezizomycotina</taxon>
        <taxon>Eurotiomycetes</taxon>
        <taxon>Eurotiomycetidae</taxon>
        <taxon>Eurotiales</taxon>
        <taxon>Aspergillaceae</taxon>
        <taxon>Penicillium</taxon>
    </lineage>
</organism>
<dbReference type="PANTHER" id="PTHR43248">
    <property type="entry name" value="2-SUCCINYL-6-HYDROXY-2,4-CYCLOHEXADIENE-1-CARBOXYLATE SYNTHASE"/>
    <property type="match status" value="1"/>
</dbReference>
<feature type="domain" description="Peptidase S33 tripeptidyl aminopeptidase-like C-terminal" evidence="4">
    <location>
        <begin position="459"/>
        <end position="518"/>
    </location>
</feature>
<dbReference type="InterPro" id="IPR000073">
    <property type="entry name" value="AB_hydrolase_1"/>
</dbReference>
<evidence type="ECO:0000313" key="6">
    <source>
        <dbReference type="Proteomes" id="UP001215712"/>
    </source>
</evidence>
<name>A0AAD6HBF9_9EURO</name>
<dbReference type="PANTHER" id="PTHR43248:SF25">
    <property type="entry name" value="AB HYDROLASE-1 DOMAIN-CONTAINING PROTEIN-RELATED"/>
    <property type="match status" value="1"/>
</dbReference>
<comment type="caution">
    <text evidence="5">The sequence shown here is derived from an EMBL/GenBank/DDBJ whole genome shotgun (WGS) entry which is preliminary data.</text>
</comment>
<dbReference type="SUPFAM" id="SSF53474">
    <property type="entry name" value="alpha/beta-Hydrolases"/>
    <property type="match status" value="1"/>
</dbReference>